<feature type="region of interest" description="Disordered" evidence="2">
    <location>
        <begin position="849"/>
        <end position="871"/>
    </location>
</feature>
<feature type="compositionally biased region" description="Pro residues" evidence="2">
    <location>
        <begin position="442"/>
        <end position="451"/>
    </location>
</feature>
<feature type="region of interest" description="Disordered" evidence="2">
    <location>
        <begin position="361"/>
        <end position="659"/>
    </location>
</feature>
<feature type="compositionally biased region" description="Polar residues" evidence="2">
    <location>
        <begin position="1539"/>
        <end position="1551"/>
    </location>
</feature>
<feature type="compositionally biased region" description="Basic residues" evidence="2">
    <location>
        <begin position="1"/>
        <end position="10"/>
    </location>
</feature>
<evidence type="ECO:0000256" key="2">
    <source>
        <dbReference type="SAM" id="MobiDB-lite"/>
    </source>
</evidence>
<accession>A0A6G1K536</accession>
<feature type="compositionally biased region" description="Polar residues" evidence="2">
    <location>
        <begin position="1423"/>
        <end position="1439"/>
    </location>
</feature>
<evidence type="ECO:0000313" key="3">
    <source>
        <dbReference type="EMBL" id="KAF2707487.1"/>
    </source>
</evidence>
<feature type="coiled-coil region" evidence="1">
    <location>
        <begin position="949"/>
        <end position="990"/>
    </location>
</feature>
<feature type="coiled-coil region" evidence="1">
    <location>
        <begin position="704"/>
        <end position="763"/>
    </location>
</feature>
<dbReference type="PANTHER" id="PTHR23159">
    <property type="entry name" value="CENTROSOMAL PROTEIN 2"/>
    <property type="match status" value="1"/>
</dbReference>
<feature type="region of interest" description="Disordered" evidence="2">
    <location>
        <begin position="1720"/>
        <end position="1770"/>
    </location>
</feature>
<feature type="region of interest" description="Disordered" evidence="2">
    <location>
        <begin position="1303"/>
        <end position="1326"/>
    </location>
</feature>
<feature type="compositionally biased region" description="Pro residues" evidence="2">
    <location>
        <begin position="593"/>
        <end position="604"/>
    </location>
</feature>
<gene>
    <name evidence="3" type="ORF">K504DRAFT_503726</name>
</gene>
<feature type="compositionally biased region" description="Low complexity" evidence="2">
    <location>
        <begin position="271"/>
        <end position="299"/>
    </location>
</feature>
<feature type="region of interest" description="Disordered" evidence="2">
    <location>
        <begin position="1491"/>
        <end position="1591"/>
    </location>
</feature>
<feature type="compositionally biased region" description="Basic and acidic residues" evidence="2">
    <location>
        <begin position="250"/>
        <end position="267"/>
    </location>
</feature>
<name>A0A6G1K536_9PLEO</name>
<feature type="compositionally biased region" description="Low complexity" evidence="2">
    <location>
        <begin position="372"/>
        <end position="381"/>
    </location>
</feature>
<feature type="region of interest" description="Disordered" evidence="2">
    <location>
        <begin position="1611"/>
        <end position="1632"/>
    </location>
</feature>
<keyword evidence="4" id="KW-1185">Reference proteome</keyword>
<keyword evidence="1" id="KW-0175">Coiled coil</keyword>
<proteinExistence type="predicted"/>
<feature type="compositionally biased region" description="Basic and acidic residues" evidence="2">
    <location>
        <begin position="452"/>
        <end position="462"/>
    </location>
</feature>
<reference evidence="3" key="1">
    <citation type="journal article" date="2020" name="Stud. Mycol.">
        <title>101 Dothideomycetes genomes: a test case for predicting lifestyles and emergence of pathogens.</title>
        <authorList>
            <person name="Haridas S."/>
            <person name="Albert R."/>
            <person name="Binder M."/>
            <person name="Bloem J."/>
            <person name="Labutti K."/>
            <person name="Salamov A."/>
            <person name="Andreopoulos B."/>
            <person name="Baker S."/>
            <person name="Barry K."/>
            <person name="Bills G."/>
            <person name="Bluhm B."/>
            <person name="Cannon C."/>
            <person name="Castanera R."/>
            <person name="Culley D."/>
            <person name="Daum C."/>
            <person name="Ezra D."/>
            <person name="Gonzalez J."/>
            <person name="Henrissat B."/>
            <person name="Kuo A."/>
            <person name="Liang C."/>
            <person name="Lipzen A."/>
            <person name="Lutzoni F."/>
            <person name="Magnuson J."/>
            <person name="Mondo S."/>
            <person name="Nolan M."/>
            <person name="Ohm R."/>
            <person name="Pangilinan J."/>
            <person name="Park H.-J."/>
            <person name="Ramirez L."/>
            <person name="Alfaro M."/>
            <person name="Sun H."/>
            <person name="Tritt A."/>
            <person name="Yoshinaga Y."/>
            <person name="Zwiers L.-H."/>
            <person name="Turgeon B."/>
            <person name="Goodwin S."/>
            <person name="Spatafora J."/>
            <person name="Crous P."/>
            <person name="Grigoriev I."/>
        </authorList>
    </citation>
    <scope>NUCLEOTIDE SEQUENCE</scope>
    <source>
        <strain evidence="3">CBS 279.74</strain>
    </source>
</reference>
<feature type="region of interest" description="Disordered" evidence="2">
    <location>
        <begin position="1674"/>
        <end position="1708"/>
    </location>
</feature>
<feature type="region of interest" description="Disordered" evidence="2">
    <location>
        <begin position="224"/>
        <end position="320"/>
    </location>
</feature>
<protein>
    <submittedName>
        <fullName evidence="3">Uncharacterized protein</fullName>
    </submittedName>
</protein>
<feature type="compositionally biased region" description="Acidic residues" evidence="2">
    <location>
        <begin position="225"/>
        <end position="240"/>
    </location>
</feature>
<dbReference type="Proteomes" id="UP000799428">
    <property type="component" value="Unassembled WGS sequence"/>
</dbReference>
<feature type="compositionally biased region" description="Pro residues" evidence="2">
    <location>
        <begin position="554"/>
        <end position="564"/>
    </location>
</feature>
<dbReference type="PRINTS" id="PR01217">
    <property type="entry name" value="PRICHEXTENSN"/>
</dbReference>
<feature type="compositionally biased region" description="Polar residues" evidence="2">
    <location>
        <begin position="45"/>
        <end position="65"/>
    </location>
</feature>
<feature type="compositionally biased region" description="Low complexity" evidence="2">
    <location>
        <begin position="463"/>
        <end position="472"/>
    </location>
</feature>
<feature type="region of interest" description="Disordered" evidence="2">
    <location>
        <begin position="1"/>
        <end position="65"/>
    </location>
</feature>
<organism evidence="3 4">
    <name type="scientific">Pleomassaria siparia CBS 279.74</name>
    <dbReference type="NCBI Taxonomy" id="1314801"/>
    <lineage>
        <taxon>Eukaryota</taxon>
        <taxon>Fungi</taxon>
        <taxon>Dikarya</taxon>
        <taxon>Ascomycota</taxon>
        <taxon>Pezizomycotina</taxon>
        <taxon>Dothideomycetes</taxon>
        <taxon>Pleosporomycetidae</taxon>
        <taxon>Pleosporales</taxon>
        <taxon>Pleomassariaceae</taxon>
        <taxon>Pleomassaria</taxon>
    </lineage>
</organism>
<feature type="compositionally biased region" description="Polar residues" evidence="2">
    <location>
        <begin position="1755"/>
        <end position="1770"/>
    </location>
</feature>
<sequence>MAKKKAKKPQKQVEWASPPNLNSPAEDPVPALPEALPVLSAPEATHSTSDESTQGTTVPSESNAEVNVSVGKFPVAESPAVEPATEEAVAEDAKIIKEEEVKASDEKEVDLLPIAESAAEPATQLVPELEPTKDVVEQPGEPVEEVVEPVQNGSVVEEALVPQEPVEEALAQSEPVEETPAQIELVEEGPAQPEPVEEAPVQIEPVEEAPAQPEPVEKIPAQLESVEEAPTEAGPIEEEVIIQPEPIVEEAPREPKPIVEETPRESEPVVEEAPPNVEQVPQPAPVVEEAQPVVEEAPQSEPIVEEAPEEPTSIVEERTKQPEVIVKDVLSDPEPTIAEIAKEPEPIEVEAIPDLVVQEEVKESLSLPDIQPAETVEVPVAEPEHKPDPPTTIRAPSPTRSEAPSRRRVSEEGPVSRSEPPATFYAPSPKYNKPHPALTTPSVPPTPSPPPVERRAALEYRGRPSSGSSRVRSPPRPPAVAQAIVDDRPPAPTPPVGRTRPRHSLAFDSDDDDDDFSLIQPRLRGDPSRLATYPPPSSHPRSLFASRVPAEHYSPPPPQPPPPGYHHRYYPPAAPSYHPHHGYNISQNGGYPNPSPYGPPPPHQSSPYQESWGQFPPTYPYGNSRQDSIGSREYPMGPPSIVGPPSIDNNSSAVDDDGSDVFSRISQAIPDLHVLLAKYKETHGQLGVREDLLRRAGVEQQEKLRNKDDEIHHLKDRITNMESKHSSDASRLRLEIGNMEEQMKELREQTAETERFRKEAEETRIAFDAAKVSWETRCKKLEETNAHLARTSLEEKEKAQKEFDDWRSTANRKHDAEKIALAIQFDKKLKEADMLADKQRQEVSASFVREKEVLRSEHQRQQRERESNYDRVRKELETKLSTAQKDREEALIHERESREIWEAERETLGRAYEEDRQSLQRGWDEQRELLEEQHRKSKEDSDKSWIELHADANRKAEEEKLRADRLTKEKDELQRSFNDLRAESQREKEIIRSVAGNLESEKARLEKLMECYGDIAEIKSKGDTYYSVSFSHLQRQIVDLANTHFVHLPVSPPPEDLAHIPSGLPSFLGDTIASRQLRAAYIVHTVAKMITYRVFGPFLFSLGRRYDQADSLFSSMSHHIRDKSTRKEAIWRQQTLLAAFTSSGAKQRINTAAGTVVDEIILAIKNFADPKEEDGIRISIKRIVKLAAETWRFARLEREMITATMPALQDEEHKFTGPEYWPEYRPEETPIPSLVGTTIPSDEQPKLLLRLFPVIRREPKHENFRSSEDEGPDVGCVYHHGLALYDNAEPVVIRAEELKQAGLPPATNASPTVADFPEPLLPQPRKPLPPTPEVLNQESIKSVAASSEVIPSSAPPLPGKAYVRSAASLMKNVQPPIPKPSNTVSVKPAVDIPLPPSGAPSETTSRSFRLKPSDLSIPPYRAPQSQKAPVVSATSTIPSDLTIPPYRPRPDKAPLKSAIPQSPPSVVSTIIPEPPLSPALTMYQLASQPYTRPIPVPLKSSEVGDAAHLPTPTESSHTSPHLHGFEATEDPIVPAATESVHTSRASRSLEPSNDPPVPTATESTITSPRPQPHSQHRSRPPIPISHLSLAQSEAENDIIPAPLFSRRTSTATISTTRHDSTPTSRAASPPSPLYAAIDEIDSFTTHRSRNPPAAISRRSTLLKTSDEELLKEAIRRSSGYPISNRSSMDGSTRTDRTDRTETSRNTNSRYMCDSRSAAIKGLYPNSPRAGTPVVSRTNSMRSQGRRSVGDGPATWDTSYVSVDEASSANS</sequence>
<feature type="compositionally biased region" description="Low complexity" evidence="2">
    <location>
        <begin position="24"/>
        <end position="44"/>
    </location>
</feature>
<feature type="compositionally biased region" description="Low complexity" evidence="2">
    <location>
        <begin position="1611"/>
        <end position="1628"/>
    </location>
</feature>
<dbReference type="PANTHER" id="PTHR23159:SF31">
    <property type="entry name" value="CENTROSOME-ASSOCIATED PROTEIN CEP250 ISOFORM X1"/>
    <property type="match status" value="1"/>
</dbReference>
<evidence type="ECO:0000313" key="4">
    <source>
        <dbReference type="Proteomes" id="UP000799428"/>
    </source>
</evidence>
<evidence type="ECO:0000256" key="1">
    <source>
        <dbReference type="SAM" id="Coils"/>
    </source>
</evidence>
<dbReference type="OrthoDB" id="6365728at2759"/>
<feature type="region of interest" description="Disordered" evidence="2">
    <location>
        <begin position="1375"/>
        <end position="1470"/>
    </location>
</feature>
<feature type="compositionally biased region" description="Basic and acidic residues" evidence="2">
    <location>
        <begin position="1692"/>
        <end position="1702"/>
    </location>
</feature>
<dbReference type="EMBL" id="MU005773">
    <property type="protein sequence ID" value="KAF2707487.1"/>
    <property type="molecule type" value="Genomic_DNA"/>
</dbReference>